<accession>A0A518CU83</accession>
<name>A0A518CU83_9PLAN</name>
<gene>
    <name evidence="1" type="ORF">Pla110_45430</name>
</gene>
<dbReference type="AlphaFoldDB" id="A0A518CU83"/>
<evidence type="ECO:0000313" key="1">
    <source>
        <dbReference type="EMBL" id="QDU82781.1"/>
    </source>
</evidence>
<dbReference type="Proteomes" id="UP000317178">
    <property type="component" value="Chromosome"/>
</dbReference>
<dbReference type="KEGG" id="plon:Pla110_45430"/>
<proteinExistence type="predicted"/>
<protein>
    <submittedName>
        <fullName evidence="1">Uncharacterized protein</fullName>
    </submittedName>
</protein>
<dbReference type="EMBL" id="CP036281">
    <property type="protein sequence ID" value="QDU82781.1"/>
    <property type="molecule type" value="Genomic_DNA"/>
</dbReference>
<organism evidence="1 2">
    <name type="scientific">Polystyrenella longa</name>
    <dbReference type="NCBI Taxonomy" id="2528007"/>
    <lineage>
        <taxon>Bacteria</taxon>
        <taxon>Pseudomonadati</taxon>
        <taxon>Planctomycetota</taxon>
        <taxon>Planctomycetia</taxon>
        <taxon>Planctomycetales</taxon>
        <taxon>Planctomycetaceae</taxon>
        <taxon>Polystyrenella</taxon>
    </lineage>
</organism>
<sequence length="157" mass="17872">MSVELRTKTIISVSEMARICRLSRARFYQLVKEGVFPSPLYRLDNKRPFYPEDLQEICVEVRRRNCGVNGKPILFYSRGTATPTSKPKRVKQPTQSTKYNELINDLASLGLTNVKGKDVEQAVAECFPNGTFQTDESIILQTVFLHLKRQDSTDNLG</sequence>
<keyword evidence="2" id="KW-1185">Reference proteome</keyword>
<reference evidence="1 2" key="1">
    <citation type="submission" date="2019-02" db="EMBL/GenBank/DDBJ databases">
        <title>Deep-cultivation of Planctomycetes and their phenomic and genomic characterization uncovers novel biology.</title>
        <authorList>
            <person name="Wiegand S."/>
            <person name="Jogler M."/>
            <person name="Boedeker C."/>
            <person name="Pinto D."/>
            <person name="Vollmers J."/>
            <person name="Rivas-Marin E."/>
            <person name="Kohn T."/>
            <person name="Peeters S.H."/>
            <person name="Heuer A."/>
            <person name="Rast P."/>
            <person name="Oberbeckmann S."/>
            <person name="Bunk B."/>
            <person name="Jeske O."/>
            <person name="Meyerdierks A."/>
            <person name="Storesund J.E."/>
            <person name="Kallscheuer N."/>
            <person name="Luecker S."/>
            <person name="Lage O.M."/>
            <person name="Pohl T."/>
            <person name="Merkel B.J."/>
            <person name="Hornburger P."/>
            <person name="Mueller R.-W."/>
            <person name="Bruemmer F."/>
            <person name="Labrenz M."/>
            <person name="Spormann A.M."/>
            <person name="Op den Camp H."/>
            <person name="Overmann J."/>
            <person name="Amann R."/>
            <person name="Jetten M.S.M."/>
            <person name="Mascher T."/>
            <person name="Medema M.H."/>
            <person name="Devos D.P."/>
            <person name="Kaster A.-K."/>
            <person name="Ovreas L."/>
            <person name="Rohde M."/>
            <person name="Galperin M.Y."/>
            <person name="Jogler C."/>
        </authorList>
    </citation>
    <scope>NUCLEOTIDE SEQUENCE [LARGE SCALE GENOMIC DNA]</scope>
    <source>
        <strain evidence="1 2">Pla110</strain>
    </source>
</reference>
<evidence type="ECO:0000313" key="2">
    <source>
        <dbReference type="Proteomes" id="UP000317178"/>
    </source>
</evidence>